<dbReference type="EMBL" id="UOEO01000152">
    <property type="protein sequence ID" value="VAW20955.1"/>
    <property type="molecule type" value="Genomic_DNA"/>
</dbReference>
<feature type="non-terminal residue" evidence="1">
    <location>
        <position position="1"/>
    </location>
</feature>
<name>A0A3B0TQP3_9ZZZZ</name>
<gene>
    <name evidence="1" type="ORF">MNBD_ALPHA12-1649</name>
</gene>
<evidence type="ECO:0000313" key="1">
    <source>
        <dbReference type="EMBL" id="VAW20955.1"/>
    </source>
</evidence>
<proteinExistence type="predicted"/>
<organism evidence="1">
    <name type="scientific">hydrothermal vent metagenome</name>
    <dbReference type="NCBI Taxonomy" id="652676"/>
    <lineage>
        <taxon>unclassified sequences</taxon>
        <taxon>metagenomes</taxon>
        <taxon>ecological metagenomes</taxon>
    </lineage>
</organism>
<accession>A0A3B0TQP3</accession>
<sequence>LFIRAAVASYGCFPGTPAMGGTHTENEKRS</sequence>
<reference evidence="1" key="1">
    <citation type="submission" date="2018-06" db="EMBL/GenBank/DDBJ databases">
        <authorList>
            <person name="Zhirakovskaya E."/>
        </authorList>
    </citation>
    <scope>NUCLEOTIDE SEQUENCE</scope>
</reference>
<dbReference type="AlphaFoldDB" id="A0A3B0TQP3"/>
<protein>
    <submittedName>
        <fullName evidence="1">Uncharacterized protein</fullName>
    </submittedName>
</protein>